<dbReference type="PRINTS" id="PR00811">
    <property type="entry name" value="BCTERIALGSPD"/>
</dbReference>
<reference evidence="8" key="1">
    <citation type="journal article" date="2015" name="Nature">
        <title>Complex archaea that bridge the gap between prokaryotes and eukaryotes.</title>
        <authorList>
            <person name="Spang A."/>
            <person name="Saw J.H."/>
            <person name="Jorgensen S.L."/>
            <person name="Zaremba-Niedzwiedzka K."/>
            <person name="Martijn J."/>
            <person name="Lind A.E."/>
            <person name="van Eijk R."/>
            <person name="Schleper C."/>
            <person name="Guy L."/>
            <person name="Ettema T.J."/>
        </authorList>
    </citation>
    <scope>NUCLEOTIDE SEQUENCE</scope>
</reference>
<protein>
    <recommendedName>
        <fullName evidence="7">Secretin/TonB short N-terminal domain-containing protein</fullName>
    </recommendedName>
</protein>
<organism evidence="8">
    <name type="scientific">marine sediment metagenome</name>
    <dbReference type="NCBI Taxonomy" id="412755"/>
    <lineage>
        <taxon>unclassified sequences</taxon>
        <taxon>metagenomes</taxon>
        <taxon>ecological metagenomes</taxon>
    </lineage>
</organism>
<dbReference type="InterPro" id="IPR011662">
    <property type="entry name" value="Secretin/TonB_short_N"/>
</dbReference>
<dbReference type="PROSITE" id="PS51257">
    <property type="entry name" value="PROKAR_LIPOPROTEIN"/>
    <property type="match status" value="1"/>
</dbReference>
<evidence type="ECO:0000256" key="6">
    <source>
        <dbReference type="ARBA" id="ARBA00023237"/>
    </source>
</evidence>
<dbReference type="SMART" id="SM00965">
    <property type="entry name" value="STN"/>
    <property type="match status" value="1"/>
</dbReference>
<keyword evidence="3" id="KW-0813">Transport</keyword>
<evidence type="ECO:0000256" key="4">
    <source>
        <dbReference type="ARBA" id="ARBA00022927"/>
    </source>
</evidence>
<dbReference type="InterPro" id="IPR004846">
    <property type="entry name" value="T2SS/T3SS_dom"/>
</dbReference>
<dbReference type="GO" id="GO:0019867">
    <property type="term" value="C:outer membrane"/>
    <property type="evidence" value="ECO:0007669"/>
    <property type="project" value="InterPro"/>
</dbReference>
<dbReference type="InterPro" id="IPR038591">
    <property type="entry name" value="NolW-like_sf"/>
</dbReference>
<evidence type="ECO:0000256" key="3">
    <source>
        <dbReference type="ARBA" id="ARBA00022448"/>
    </source>
</evidence>
<dbReference type="Pfam" id="PF11741">
    <property type="entry name" value="AMIN"/>
    <property type="match status" value="1"/>
</dbReference>
<evidence type="ECO:0000256" key="1">
    <source>
        <dbReference type="ARBA" id="ARBA00004370"/>
    </source>
</evidence>
<keyword evidence="4" id="KW-0653">Protein transport</keyword>
<dbReference type="NCBIfam" id="TIGR02515">
    <property type="entry name" value="IV_pilus_PilQ"/>
    <property type="match status" value="1"/>
</dbReference>
<dbReference type="Pfam" id="PF00263">
    <property type="entry name" value="Secretin"/>
    <property type="match status" value="1"/>
</dbReference>
<dbReference type="InterPro" id="IPR051808">
    <property type="entry name" value="Type_IV_pilus_biogenesis"/>
</dbReference>
<keyword evidence="6" id="KW-0998">Cell outer membrane</keyword>
<dbReference type="AlphaFoldDB" id="A0A0F9JXC7"/>
<dbReference type="InterPro" id="IPR001775">
    <property type="entry name" value="GspD/PilQ"/>
</dbReference>
<comment type="subcellular location">
    <subcellularLocation>
        <location evidence="1">Membrane</location>
    </subcellularLocation>
</comment>
<evidence type="ECO:0000256" key="5">
    <source>
        <dbReference type="ARBA" id="ARBA00023136"/>
    </source>
</evidence>
<gene>
    <name evidence="8" type="ORF">LCGC14_1401120</name>
</gene>
<dbReference type="PANTHER" id="PTHR30604:SF1">
    <property type="entry name" value="DNA UTILIZATION PROTEIN HOFQ"/>
    <property type="match status" value="1"/>
</dbReference>
<dbReference type="PROSITE" id="PS00875">
    <property type="entry name" value="T2SP_D"/>
    <property type="match status" value="1"/>
</dbReference>
<dbReference type="GO" id="GO:0009306">
    <property type="term" value="P:protein secretion"/>
    <property type="evidence" value="ECO:0007669"/>
    <property type="project" value="InterPro"/>
</dbReference>
<comment type="similarity">
    <text evidence="2">Belongs to the bacterial secretin family. PilQ subfamily.</text>
</comment>
<proteinExistence type="inferred from homology"/>
<accession>A0A0F9JXC7</accession>
<dbReference type="InterPro" id="IPR021731">
    <property type="entry name" value="AMIN_dom"/>
</dbReference>
<keyword evidence="5" id="KW-0472">Membrane</keyword>
<dbReference type="Gene3D" id="3.30.1370.120">
    <property type="match status" value="1"/>
</dbReference>
<dbReference type="InterPro" id="IPR004845">
    <property type="entry name" value="T2SS_GspD_CS"/>
</dbReference>
<dbReference type="InterPro" id="IPR013355">
    <property type="entry name" value="Pilus_4_PilQ"/>
</dbReference>
<dbReference type="Gene3D" id="3.30.1370.130">
    <property type="match status" value="1"/>
</dbReference>
<dbReference type="PANTHER" id="PTHR30604">
    <property type="entry name" value="PROTEIN TRANSPORT PROTEIN HOFQ"/>
    <property type="match status" value="1"/>
</dbReference>
<feature type="domain" description="Secretin/TonB short N-terminal" evidence="7">
    <location>
        <begin position="377"/>
        <end position="425"/>
    </location>
</feature>
<evidence type="ECO:0000313" key="8">
    <source>
        <dbReference type="EMBL" id="KKM74358.1"/>
    </source>
</evidence>
<comment type="caution">
    <text evidence="8">The sequence shown here is derived from an EMBL/GenBank/DDBJ whole genome shotgun (WGS) entry which is preliminary data.</text>
</comment>
<evidence type="ECO:0000259" key="7">
    <source>
        <dbReference type="SMART" id="SM00965"/>
    </source>
</evidence>
<name>A0A0F9JXC7_9ZZZZ</name>
<evidence type="ECO:0000256" key="2">
    <source>
        <dbReference type="ARBA" id="ARBA00006304"/>
    </source>
</evidence>
<dbReference type="EMBL" id="LAZR01009153">
    <property type="protein sequence ID" value="KKM74358.1"/>
    <property type="molecule type" value="Genomic_DNA"/>
</dbReference>
<sequence>MMRRTAALILLLAGFVLTGCFGKSPGSLQQELGMTVLNSVSIYDRRVEVHVNGDFSSSYTVQKTSDPYTAIVELIGVAVGDLAGSIPSEKAGISEVRLAMLQTPVLLTRIEIVFSEPLELLASKQGSLLVLDAVEGGAAVQEEISRPLPIASTMTGEGLEAIVLLPATEITAVGIHSADGETRLSFYGDGSMEPDIFTLPGRIVIDIPGVTMKAPMPATLSRPVRDIRFGTYDDKVRFVLDMEHDGDFLALTEDNTIVVSIPVEKKRAIAFGKGITPDETLALIEPEAIGIAGLEAAEEGAAEAVPEPAEEPEAIDEDTEAVAGVEEALEGKAGISGYIGDPIEAYKLKYTGKKISLDFQDADVVPIFRFLAEIGGYNIVVHPSVSGRVTLKLTDVPWDHALDIILELTGSGKQVEGNILRIAPASIFVQQTDAQAKLKASRKKAADLQQVAIPLKYISAVDMKIRIDERKSVQLKETGGVVTDRGTIRVDERTNTIIVSDTAENIKWMVEEEVPFWDTPEHTTLQVLIEAKLVSVRTDYTHNLGIRWGGSATNDNFSFINDSVTMDFSVNTPVGAAGPGVIAPGGLLSIGYAETVNLNLSLSALETVKKAKSLANPRVITIDKMQAMITKGTAIPYASAAEGGGTKIETQDASLTLTVTPEIQPNGIIKLDVDVTNDSPTIIPGADAPGIDKQQITTQALVRDGETLVLGGIFTNIEEESEIRVPVLSRIPVLGWLFKTRQVTRLPNELLIFITPRIIR</sequence>
<dbReference type="Gene3D" id="2.60.40.3500">
    <property type="match status" value="1"/>
</dbReference>